<comment type="caution">
    <text evidence="10">The sequence shown here is derived from an EMBL/GenBank/DDBJ whole genome shotgun (WGS) entry which is preliminary data.</text>
</comment>
<feature type="transmembrane region" description="Helical" evidence="9">
    <location>
        <begin position="211"/>
        <end position="233"/>
    </location>
</feature>
<evidence type="ECO:0000256" key="6">
    <source>
        <dbReference type="ARBA" id="ARBA00022840"/>
    </source>
</evidence>
<keyword evidence="5 9" id="KW-0547">Nucleotide-binding</keyword>
<accession>A0A5J4YSR5</accession>
<dbReference type="AlphaFoldDB" id="A0A5J4YSR5"/>
<evidence type="ECO:0000256" key="7">
    <source>
        <dbReference type="ARBA" id="ARBA00022989"/>
    </source>
</evidence>
<reference evidence="10" key="1">
    <citation type="submission" date="2019-09" db="EMBL/GenBank/DDBJ databases">
        <title>Expansion of phycobilisome linker gene families in mesophilic red algae.</title>
        <authorList>
            <person name="Lee J."/>
        </authorList>
    </citation>
    <scope>NUCLEOTIDE SEQUENCE [LARGE SCALE GENOMIC DNA]</scope>
    <source>
        <strain evidence="10">CCMP 1328</strain>
        <tissue evidence="10">Unicellular</tissue>
    </source>
</reference>
<feature type="transmembrane region" description="Helical" evidence="9">
    <location>
        <begin position="245"/>
        <end position="264"/>
    </location>
</feature>
<feature type="transmembrane region" description="Helical" evidence="9">
    <location>
        <begin position="86"/>
        <end position="103"/>
    </location>
</feature>
<keyword evidence="11" id="KW-1185">Reference proteome</keyword>
<dbReference type="GO" id="GO:0016020">
    <property type="term" value="C:membrane"/>
    <property type="evidence" value="ECO:0007669"/>
    <property type="project" value="UniProtKB-SubCell"/>
</dbReference>
<comment type="subcellular location">
    <subcellularLocation>
        <location evidence="1 9">Membrane</location>
        <topology evidence="1 9">Multi-pass membrane protein</topology>
    </subcellularLocation>
</comment>
<keyword evidence="7 9" id="KW-1133">Transmembrane helix</keyword>
<name>A0A5J4YSR5_PORPP</name>
<evidence type="ECO:0000313" key="10">
    <source>
        <dbReference type="EMBL" id="KAA8494298.1"/>
    </source>
</evidence>
<evidence type="ECO:0000256" key="5">
    <source>
        <dbReference type="ARBA" id="ARBA00022741"/>
    </source>
</evidence>
<dbReference type="GO" id="GO:0005471">
    <property type="term" value="F:ATP:ADP antiporter activity"/>
    <property type="evidence" value="ECO:0007669"/>
    <property type="project" value="InterPro"/>
</dbReference>
<gene>
    <name evidence="10" type="ORF">FVE85_4273</name>
</gene>
<evidence type="ECO:0000256" key="9">
    <source>
        <dbReference type="RuleBase" id="RU363121"/>
    </source>
</evidence>
<evidence type="ECO:0000256" key="1">
    <source>
        <dbReference type="ARBA" id="ARBA00004141"/>
    </source>
</evidence>
<organism evidence="10 11">
    <name type="scientific">Porphyridium purpureum</name>
    <name type="common">Red alga</name>
    <name type="synonym">Porphyridium cruentum</name>
    <dbReference type="NCBI Taxonomy" id="35688"/>
    <lineage>
        <taxon>Eukaryota</taxon>
        <taxon>Rhodophyta</taxon>
        <taxon>Bangiophyceae</taxon>
        <taxon>Porphyridiales</taxon>
        <taxon>Porphyridiaceae</taxon>
        <taxon>Porphyridium</taxon>
    </lineage>
</organism>
<dbReference type="OrthoDB" id="2190844at2759"/>
<evidence type="ECO:0000256" key="3">
    <source>
        <dbReference type="ARBA" id="ARBA00022448"/>
    </source>
</evidence>
<dbReference type="Proteomes" id="UP000324585">
    <property type="component" value="Unassembled WGS sequence"/>
</dbReference>
<evidence type="ECO:0000256" key="8">
    <source>
        <dbReference type="ARBA" id="ARBA00023136"/>
    </source>
</evidence>
<feature type="transmembrane region" description="Helical" evidence="9">
    <location>
        <begin position="284"/>
        <end position="303"/>
    </location>
</feature>
<protein>
    <recommendedName>
        <fullName evidence="9">ADP,ATP carrier protein</fullName>
    </recommendedName>
</protein>
<keyword evidence="8 9" id="KW-0472">Membrane</keyword>
<dbReference type="EMBL" id="VRMN01000005">
    <property type="protein sequence ID" value="KAA8494298.1"/>
    <property type="molecule type" value="Genomic_DNA"/>
</dbReference>
<evidence type="ECO:0000256" key="4">
    <source>
        <dbReference type="ARBA" id="ARBA00022692"/>
    </source>
</evidence>
<dbReference type="Pfam" id="PF03219">
    <property type="entry name" value="TLC"/>
    <property type="match status" value="1"/>
</dbReference>
<dbReference type="InterPro" id="IPR004667">
    <property type="entry name" value="ADP_ATP_car_bac_type"/>
</dbReference>
<feature type="transmembrane region" description="Helical" evidence="9">
    <location>
        <begin position="532"/>
        <end position="552"/>
    </location>
</feature>
<dbReference type="OMA" id="RKVIWPI"/>
<dbReference type="NCBIfam" id="TIGR00769">
    <property type="entry name" value="AAA"/>
    <property type="match status" value="1"/>
</dbReference>
<keyword evidence="3 9" id="KW-0813">Transport</keyword>
<feature type="transmembrane region" description="Helical" evidence="9">
    <location>
        <begin position="413"/>
        <end position="439"/>
    </location>
</feature>
<proteinExistence type="inferred from homology"/>
<sequence length="591" mass="63652">MERAAVGFVPAGWARAARMCAEEGCGRPCCAARCARAAAARPVRMAAGGAAAENGNGATPPEPAQKTGFRQKLAEQLPTAREAKKLVPLGLMFFMILFNYTILRDTKDVLVVTAAGAEIIPYLKTYCNLPGAILFTVVYSALSNRVSRENLFYMCLFPFVAFFLAFGFIMYPNTAALHPVAAVAHFKTLLPAGLQSGLQPFLAIIENWTFALFYTLAELWGSVIVSLLFWGFANEITSVKEAEKYYPLFGLGANVALIFSGQYVRFVSDVRRNLAPGVDGWALSLKYLMSAIGVGGAIIMGLYKYMQEKVVKNPELVNAKTANKAKKKKPKASLSMVESAKYLASSSYIRSLAAMVIGYGMSINIVEVTWKSRLRAAFPDPNDYSSFMGNFSTATGSATFVLMLAGRFIFQKFGWATAALITPVVLGITGVMFFALTLFGPQLAPLVQRLGTTPLMLAVMVGAVQNVMSKGSKYAFFDPCKEMAYIPLDDEQKSKGKAAVDVIGNPLGKSGGSFIQQVLIFSLGSLAASTPYLAGILMTLVVMWIGAANTLAKQFKEKQGEMRAEELEEEAILKAEAQSAGGSPAAPRPAT</sequence>
<feature type="transmembrane region" description="Helical" evidence="9">
    <location>
        <begin position="386"/>
        <end position="406"/>
    </location>
</feature>
<comment type="similarity">
    <text evidence="2 9">Belongs to the ADP/ATP translocase tlc family.</text>
</comment>
<feature type="transmembrane region" description="Helical" evidence="9">
    <location>
        <begin position="151"/>
        <end position="171"/>
    </location>
</feature>
<feature type="transmembrane region" description="Helical" evidence="9">
    <location>
        <begin position="348"/>
        <end position="366"/>
    </location>
</feature>
<dbReference type="PANTHER" id="PTHR31187:SF1">
    <property type="entry name" value="ADP,ATP CARRIER PROTEIN 1"/>
    <property type="match status" value="1"/>
</dbReference>
<keyword evidence="6 9" id="KW-0067">ATP-binding</keyword>
<dbReference type="PANTHER" id="PTHR31187">
    <property type="match status" value="1"/>
</dbReference>
<evidence type="ECO:0000313" key="11">
    <source>
        <dbReference type="Proteomes" id="UP000324585"/>
    </source>
</evidence>
<dbReference type="GO" id="GO:0005524">
    <property type="term" value="F:ATP binding"/>
    <property type="evidence" value="ECO:0007669"/>
    <property type="project" value="UniProtKB-KW"/>
</dbReference>
<evidence type="ECO:0000256" key="2">
    <source>
        <dbReference type="ARBA" id="ARBA00007127"/>
    </source>
</evidence>
<keyword evidence="4 9" id="KW-0812">Transmembrane</keyword>
<feature type="transmembrane region" description="Helical" evidence="9">
    <location>
        <begin position="123"/>
        <end position="142"/>
    </location>
</feature>